<feature type="transmembrane region" description="Helical" evidence="1">
    <location>
        <begin position="289"/>
        <end position="308"/>
    </location>
</feature>
<feature type="transmembrane region" description="Helical" evidence="1">
    <location>
        <begin position="215"/>
        <end position="240"/>
    </location>
</feature>
<name>F8KDE5_LIMR5</name>
<feature type="transmembrane region" description="Helical" evidence="1">
    <location>
        <begin position="153"/>
        <end position="171"/>
    </location>
</feature>
<evidence type="ECO:0000256" key="1">
    <source>
        <dbReference type="SAM" id="Phobius"/>
    </source>
</evidence>
<keyword evidence="1" id="KW-1133">Transmembrane helix</keyword>
<feature type="transmembrane region" description="Helical" evidence="1">
    <location>
        <begin position="21"/>
        <end position="43"/>
    </location>
</feature>
<feature type="transmembrane region" description="Helical" evidence="1">
    <location>
        <begin position="55"/>
        <end position="74"/>
    </location>
</feature>
<feature type="transmembrane region" description="Helical" evidence="1">
    <location>
        <begin position="117"/>
        <end position="141"/>
    </location>
</feature>
<keyword evidence="1" id="KW-0472">Membrane</keyword>
<evidence type="ECO:0000313" key="2">
    <source>
        <dbReference type="EMBL" id="CCC03613.1"/>
    </source>
</evidence>
<feature type="transmembrane region" description="Helical" evidence="1">
    <location>
        <begin position="86"/>
        <end position="105"/>
    </location>
</feature>
<accession>F8KDE5</accession>
<proteinExistence type="predicted"/>
<keyword evidence="1" id="KW-0812">Transmembrane</keyword>
<dbReference type="EMBL" id="FR854363">
    <property type="protein sequence ID" value="CCC03613.1"/>
    <property type="molecule type" value="Genomic_DNA"/>
</dbReference>
<dbReference type="AlphaFoldDB" id="F8KDE5"/>
<reference evidence="2" key="2">
    <citation type="submission" date="2011-05" db="EMBL/GenBank/DDBJ databases">
        <authorList>
            <person name="Davey R."/>
        </authorList>
    </citation>
    <scope>NUCLEOTIDE SEQUENCE</scope>
    <source>
        <strain evidence="2">ATCC 53608</strain>
    </source>
</reference>
<dbReference type="HOGENOM" id="CLU_926842_0_0_9"/>
<organism evidence="2">
    <name type="scientific">Limosilactobacillus reuteri subsp. suis (strain ATCC 53608 / LMG 31752 / 1063)</name>
    <name type="common">Lactobacillus reuteri</name>
    <dbReference type="NCBI Taxonomy" id="927703"/>
    <lineage>
        <taxon>Bacteria</taxon>
        <taxon>Bacillati</taxon>
        <taxon>Bacillota</taxon>
        <taxon>Bacilli</taxon>
        <taxon>Lactobacillales</taxon>
        <taxon>Lactobacillaceae</taxon>
        <taxon>Limosilactobacillus</taxon>
    </lineage>
</organism>
<gene>
    <name evidence="2" type="ORF">LRATCC53608_0861</name>
</gene>
<feature type="transmembrane region" description="Helical" evidence="1">
    <location>
        <begin position="246"/>
        <end position="268"/>
    </location>
</feature>
<reference evidence="2" key="1">
    <citation type="journal article" date="2011" name="J. Bacteriol.">
        <title>Genome sequence of the vertebrate gut symbiont Lactobacillus reuteri ATCC 53608.</title>
        <authorList>
            <person name="Heavens D."/>
            <person name="Tailford L.E."/>
            <person name="Crossman L."/>
            <person name="Jeffers F."/>
            <person name="Mackenzie D.A."/>
            <person name="Caccamo M."/>
            <person name="Juge N."/>
        </authorList>
    </citation>
    <scope>NUCLEOTIDE SEQUENCE [LARGE SCALE GENOMIC DNA]</scope>
    <source>
        <strain evidence="2">ATCC 53608</strain>
    </source>
</reference>
<sequence length="309" mass="35142">MREEVFHMKQWLPSQPLILTPIIPLMWTTGWACMASAYTVLEIQPPYSAQLQESILLISSVILVANIYNLILISQRIERYRDYPTYGPRTLLLAIVLIISIVMAWGQPKAILVPNRLTFFVVAFIILNFLQALLGEFFTLFERPVTRRKLASMYLPTVTLCLSGLIIPACVNVHDSWQLPLMGCGCSLLIYFTWETWQNLPGILSKGSVNNSIMYELLVGINLASAILAIISGVLFFVFSMVERRFIFSLYCFVISLPINGISGLLISALQRYNNDYRYGHVKGKPQRYIYCGMLIMVIFIIAVFYLVA</sequence>
<protein>
    <submittedName>
        <fullName evidence="2">Uncharacterized protein</fullName>
    </submittedName>
</protein>